<reference evidence="1" key="1">
    <citation type="submission" date="2018-02" db="EMBL/GenBank/DDBJ databases">
        <title>Rhizophora mucronata_Transcriptome.</title>
        <authorList>
            <person name="Meera S.P."/>
            <person name="Sreeshan A."/>
            <person name="Augustine A."/>
        </authorList>
    </citation>
    <scope>NUCLEOTIDE SEQUENCE</scope>
    <source>
        <tissue evidence="1">Leaf</tissue>
    </source>
</reference>
<evidence type="ECO:0000313" key="1">
    <source>
        <dbReference type="EMBL" id="MBX64735.1"/>
    </source>
</evidence>
<accession>A0A2P2QCN5</accession>
<protein>
    <submittedName>
        <fullName evidence="1">Uncharacterized protein</fullName>
    </submittedName>
</protein>
<name>A0A2P2QCN5_RHIMU</name>
<proteinExistence type="predicted"/>
<dbReference type="EMBL" id="GGEC01084251">
    <property type="protein sequence ID" value="MBX64735.1"/>
    <property type="molecule type" value="Transcribed_RNA"/>
</dbReference>
<organism evidence="1">
    <name type="scientific">Rhizophora mucronata</name>
    <name type="common">Asiatic mangrove</name>
    <dbReference type="NCBI Taxonomy" id="61149"/>
    <lineage>
        <taxon>Eukaryota</taxon>
        <taxon>Viridiplantae</taxon>
        <taxon>Streptophyta</taxon>
        <taxon>Embryophyta</taxon>
        <taxon>Tracheophyta</taxon>
        <taxon>Spermatophyta</taxon>
        <taxon>Magnoliopsida</taxon>
        <taxon>eudicotyledons</taxon>
        <taxon>Gunneridae</taxon>
        <taxon>Pentapetalae</taxon>
        <taxon>rosids</taxon>
        <taxon>fabids</taxon>
        <taxon>Malpighiales</taxon>
        <taxon>Rhizophoraceae</taxon>
        <taxon>Rhizophora</taxon>
    </lineage>
</organism>
<sequence>MKLVLFFLFGTDIYMCNNLLTNYVLFCSVRLVAIRPPHSTIKPLSIHLSNPPMTKKYVSLYF</sequence>
<dbReference type="AlphaFoldDB" id="A0A2P2QCN5"/>